<keyword evidence="10" id="KW-0539">Nucleus</keyword>
<comment type="subcellular location">
    <subcellularLocation>
        <location evidence="2">Cell membrane</location>
    </subcellularLocation>
    <subcellularLocation>
        <location evidence="1">Nucleus</location>
    </subcellularLocation>
</comment>
<gene>
    <name evidence="13" type="ORF">ZOSMA_15G00430</name>
</gene>
<sequence length="167" mass="19043">MAHNLLGLLKVKIVRGIDLVVRDVNSSDPYVVLKLESNKLKTRVVKSSVNPEWNEDLTLSVSDPTKPLMIHVYDKDTFSADDPMGDAEVDIEPFMESVKMKYEFVTEGAIIQKLTPSRKNCFAEESTIRWINGKLEQDMILRLRNVESGELELKLTWTDLSKCQSLE</sequence>
<evidence type="ECO:0000256" key="7">
    <source>
        <dbReference type="ARBA" id="ARBA00022837"/>
    </source>
</evidence>
<dbReference type="AlphaFoldDB" id="A0A0K9PWX9"/>
<dbReference type="PANTHER" id="PTHR45933:SF20">
    <property type="entry name" value="OS07G0108400 PROTEIN"/>
    <property type="match status" value="1"/>
</dbReference>
<accession>A0A0K9PWX9</accession>
<dbReference type="Gene3D" id="2.60.40.150">
    <property type="entry name" value="C2 domain"/>
    <property type="match status" value="1"/>
</dbReference>
<keyword evidence="4" id="KW-1003">Cell membrane</keyword>
<organism evidence="13 14">
    <name type="scientific">Zostera marina</name>
    <name type="common">Eelgrass</name>
    <dbReference type="NCBI Taxonomy" id="29655"/>
    <lineage>
        <taxon>Eukaryota</taxon>
        <taxon>Viridiplantae</taxon>
        <taxon>Streptophyta</taxon>
        <taxon>Embryophyta</taxon>
        <taxon>Tracheophyta</taxon>
        <taxon>Spermatophyta</taxon>
        <taxon>Magnoliopsida</taxon>
        <taxon>Liliopsida</taxon>
        <taxon>Zosteraceae</taxon>
        <taxon>Zostera</taxon>
    </lineage>
</organism>
<dbReference type="PROSITE" id="PS50004">
    <property type="entry name" value="C2"/>
    <property type="match status" value="1"/>
</dbReference>
<keyword evidence="8" id="KW-0446">Lipid-binding</keyword>
<dbReference type="GO" id="GO:0005634">
    <property type="term" value="C:nucleus"/>
    <property type="evidence" value="ECO:0007669"/>
    <property type="project" value="UniProtKB-SubCell"/>
</dbReference>
<evidence type="ECO:0000259" key="12">
    <source>
        <dbReference type="PROSITE" id="PS50004"/>
    </source>
</evidence>
<evidence type="ECO:0000256" key="9">
    <source>
        <dbReference type="ARBA" id="ARBA00023136"/>
    </source>
</evidence>
<keyword evidence="3" id="KW-0343">GTPase activation</keyword>
<evidence type="ECO:0000256" key="11">
    <source>
        <dbReference type="ARBA" id="ARBA00024037"/>
    </source>
</evidence>
<feature type="domain" description="C2" evidence="12">
    <location>
        <begin position="1"/>
        <end position="104"/>
    </location>
</feature>
<evidence type="ECO:0000313" key="13">
    <source>
        <dbReference type="EMBL" id="KMZ72705.1"/>
    </source>
</evidence>
<dbReference type="InterPro" id="IPR000008">
    <property type="entry name" value="C2_dom"/>
</dbReference>
<comment type="similarity">
    <text evidence="11">Belongs to the plant CAR protein family.</text>
</comment>
<comment type="caution">
    <text evidence="13">The sequence shown here is derived from an EMBL/GenBank/DDBJ whole genome shotgun (WGS) entry which is preliminary data.</text>
</comment>
<evidence type="ECO:0000256" key="1">
    <source>
        <dbReference type="ARBA" id="ARBA00004123"/>
    </source>
</evidence>
<dbReference type="GO" id="GO:0009738">
    <property type="term" value="P:abscisic acid-activated signaling pathway"/>
    <property type="evidence" value="ECO:0007669"/>
    <property type="project" value="UniProtKB-KW"/>
</dbReference>
<dbReference type="Pfam" id="PF00168">
    <property type="entry name" value="C2"/>
    <property type="match status" value="1"/>
</dbReference>
<dbReference type="OrthoDB" id="73919at2759"/>
<evidence type="ECO:0000256" key="2">
    <source>
        <dbReference type="ARBA" id="ARBA00004236"/>
    </source>
</evidence>
<keyword evidence="5" id="KW-0938">Abscisic acid signaling pathway</keyword>
<dbReference type="GO" id="GO:0005886">
    <property type="term" value="C:plasma membrane"/>
    <property type="evidence" value="ECO:0007669"/>
    <property type="project" value="UniProtKB-SubCell"/>
</dbReference>
<dbReference type="InterPro" id="IPR044562">
    <property type="entry name" value="CAR1-11"/>
</dbReference>
<dbReference type="EMBL" id="LFYR01000620">
    <property type="protein sequence ID" value="KMZ72705.1"/>
    <property type="molecule type" value="Genomic_DNA"/>
</dbReference>
<dbReference type="PRINTS" id="PR00360">
    <property type="entry name" value="C2DOMAIN"/>
</dbReference>
<dbReference type="SMART" id="SM00239">
    <property type="entry name" value="C2"/>
    <property type="match status" value="1"/>
</dbReference>
<evidence type="ECO:0000256" key="4">
    <source>
        <dbReference type="ARBA" id="ARBA00022475"/>
    </source>
</evidence>
<keyword evidence="7" id="KW-0106">Calcium</keyword>
<protein>
    <submittedName>
        <fullName evidence="13">C2 domain-containing protein-like</fullName>
    </submittedName>
</protein>
<dbReference type="CDD" id="cd04038">
    <property type="entry name" value="C2_ArfGAP"/>
    <property type="match status" value="1"/>
</dbReference>
<dbReference type="SUPFAM" id="SSF49562">
    <property type="entry name" value="C2 domain (Calcium/lipid-binding domain, CaLB)"/>
    <property type="match status" value="1"/>
</dbReference>
<dbReference type="OMA" id="WMRDSCL"/>
<evidence type="ECO:0000256" key="6">
    <source>
        <dbReference type="ARBA" id="ARBA00022723"/>
    </source>
</evidence>
<dbReference type="GO" id="GO:0005096">
    <property type="term" value="F:GTPase activator activity"/>
    <property type="evidence" value="ECO:0007669"/>
    <property type="project" value="UniProtKB-KW"/>
</dbReference>
<evidence type="ECO:0000256" key="8">
    <source>
        <dbReference type="ARBA" id="ARBA00023121"/>
    </source>
</evidence>
<evidence type="ECO:0000256" key="5">
    <source>
        <dbReference type="ARBA" id="ARBA00022682"/>
    </source>
</evidence>
<evidence type="ECO:0000256" key="10">
    <source>
        <dbReference type="ARBA" id="ARBA00023242"/>
    </source>
</evidence>
<proteinExistence type="inferred from homology"/>
<dbReference type="GO" id="GO:0008289">
    <property type="term" value="F:lipid binding"/>
    <property type="evidence" value="ECO:0007669"/>
    <property type="project" value="UniProtKB-KW"/>
</dbReference>
<dbReference type="Proteomes" id="UP000036987">
    <property type="component" value="Unassembled WGS sequence"/>
</dbReference>
<keyword evidence="6" id="KW-0479">Metal-binding</keyword>
<evidence type="ECO:0000256" key="3">
    <source>
        <dbReference type="ARBA" id="ARBA00022468"/>
    </source>
</evidence>
<keyword evidence="9" id="KW-0472">Membrane</keyword>
<reference evidence="14" key="1">
    <citation type="journal article" date="2016" name="Nature">
        <title>The genome of the seagrass Zostera marina reveals angiosperm adaptation to the sea.</title>
        <authorList>
            <person name="Olsen J.L."/>
            <person name="Rouze P."/>
            <person name="Verhelst B."/>
            <person name="Lin Y.-C."/>
            <person name="Bayer T."/>
            <person name="Collen J."/>
            <person name="Dattolo E."/>
            <person name="De Paoli E."/>
            <person name="Dittami S."/>
            <person name="Maumus F."/>
            <person name="Michel G."/>
            <person name="Kersting A."/>
            <person name="Lauritano C."/>
            <person name="Lohaus R."/>
            <person name="Toepel M."/>
            <person name="Tonon T."/>
            <person name="Vanneste K."/>
            <person name="Amirebrahimi M."/>
            <person name="Brakel J."/>
            <person name="Bostroem C."/>
            <person name="Chovatia M."/>
            <person name="Grimwood J."/>
            <person name="Jenkins J.W."/>
            <person name="Jueterbock A."/>
            <person name="Mraz A."/>
            <person name="Stam W.T."/>
            <person name="Tice H."/>
            <person name="Bornberg-Bauer E."/>
            <person name="Green P.J."/>
            <person name="Pearson G.A."/>
            <person name="Procaccini G."/>
            <person name="Duarte C.M."/>
            <person name="Schmutz J."/>
            <person name="Reusch T.B.H."/>
            <person name="Van de Peer Y."/>
        </authorList>
    </citation>
    <scope>NUCLEOTIDE SEQUENCE [LARGE SCALE GENOMIC DNA]</scope>
    <source>
        <strain evidence="14">cv. Finnish</strain>
    </source>
</reference>
<dbReference type="InterPro" id="IPR035892">
    <property type="entry name" value="C2_domain_sf"/>
</dbReference>
<dbReference type="PANTHER" id="PTHR45933">
    <property type="entry name" value="PROTEIN C2-DOMAIN ABA-RELATED 4"/>
    <property type="match status" value="1"/>
</dbReference>
<evidence type="ECO:0000313" key="14">
    <source>
        <dbReference type="Proteomes" id="UP000036987"/>
    </source>
</evidence>
<name>A0A0K9PWX9_ZOSMR</name>
<keyword evidence="14" id="KW-1185">Reference proteome</keyword>
<dbReference type="GO" id="GO:0046872">
    <property type="term" value="F:metal ion binding"/>
    <property type="evidence" value="ECO:0007669"/>
    <property type="project" value="UniProtKB-KW"/>
</dbReference>